<protein>
    <submittedName>
        <fullName evidence="1">Uncharacterized protein</fullName>
    </submittedName>
</protein>
<evidence type="ECO:0000313" key="1">
    <source>
        <dbReference type="EMBL" id="CAJ2638718.1"/>
    </source>
</evidence>
<sequence>MANVMSQMPLPQLTKSNYDNWSVKMQALLGALEAWEVTRDGFEEPTDTAGYTAAQNKALKETRSKDKTALYMLFRAVDDSGFEKIAGSTTSKEAWDTLKKAFEGADRVKQVRLQTLRGELERMQMKESETVSDYITRVQTVVNQLTRNGEAVTDARVVEKILRSLTDKFENIVCAIEESKDLSTLSVEELAGSLEAHEQRKMKKKEEAVEESIKDEKVLFSQNFRGRGRGRGSRGRGGRGSNFERGQSSQQNWRGRGRGQRGGRSNYSNFECYKCGKYGHYAKDCNSYKCYNCGKVGHLAKDCQVEKKVEETTNLVLEAEANEGFLLMAQNEINTNNDTMWYLDSGASNHMCGHKHLFKEMQKIEDGHVSFGDASKVKVEGKGTICYLQKDGLIGSIKEVYYVPDLKTNILSLGQLTEKGYSILIKDRILHLKDKLGHLIAQVEMERNRMYKLNLRSVQEKCLQVNVEDKASLWHLRFGHLHHAGLKRLAKKNMVHGLPNMDYEGKFCEECVLSKQTRTSFQKKAEYQAKHILELIHTDICGPITPESFSGKRYFISFIDDFSRKTWVYFLKEKSEAFEVFKKFKVMVEKATDRHIKVVRSDRGGEYTSTAFMKYCEEQGIRRFLTAPYSPQQNGVAERKNRTVLDMVRSMLKSKNMSKQFWAEAVQCAIYVQNRCPHAKLEDQTPQEVWSGQKPTVSHLKVFGSVAYAHLPDQRRTKLEDKSQKYIFIGYDEKTKGYKLFDPISKTVIVSRDVRINEASKWDWNNSTEVNVEVEESSVAVPTSISTELEESDSEDEPLQPRMRSLQDLYETTEEVHLVCLLADTENINFEEALRSEKWKTAMNEEIKAIERNNTWELAELPKGSQPIGVKWVFKKKMNAQGEIERYKARLVAKGYKQKAGIDYDEVFAPVARMETIRLLISQAAQFKWPIFQMDVKSAFLNGVLEEDVYIEQPPGYMKVGKEEKVLKLKKALYGLKQAPRAWNTRIDTYFKENGFKQCPYEHALYVKKNGSNMLLVALYVDDLIFLGNNGQMIEEFKGTMTREFEMTDLGLMRFFLGLEVRQEEAGIFISQETYAKEILKRFKMKDCNPVSTPMEPGAKLSKFDGGERVEASKYRSLVGSLRYLTCTRPDISLSVGIVSRFMEEPVYSHWKALKRILRYIQGTVSLGMFYSRTEDYKLVGYSDSDWCGDVDDRKSTSGYVFFMGNTAFTWLSKKQPIVTLSTCEAEYVAASWCVCHAIWLRRLLSKMELKQVGATVIQVDNKSTIELAKNPVNHERSKHIDVRFHFIREHVKEGSVELRHVASKDQAADIFTKPLSKEIFDRGKKLIGMIDGRNI</sequence>
<dbReference type="EMBL" id="CASHSV030000024">
    <property type="protein sequence ID" value="CAJ2638718.1"/>
    <property type="molecule type" value="Genomic_DNA"/>
</dbReference>
<name>A0ACB0J1D7_TRIPR</name>
<keyword evidence="2" id="KW-1185">Reference proteome</keyword>
<reference evidence="1" key="1">
    <citation type="submission" date="2023-10" db="EMBL/GenBank/DDBJ databases">
        <authorList>
            <person name="Rodriguez Cubillos JULIANA M."/>
            <person name="De Vega J."/>
        </authorList>
    </citation>
    <scope>NUCLEOTIDE SEQUENCE</scope>
</reference>
<comment type="caution">
    <text evidence="1">The sequence shown here is derived from an EMBL/GenBank/DDBJ whole genome shotgun (WGS) entry which is preliminary data.</text>
</comment>
<proteinExistence type="predicted"/>
<accession>A0ACB0J1D7</accession>
<gene>
    <name evidence="1" type="ORF">MILVUS5_LOCUS8870</name>
</gene>
<organism evidence="1 2">
    <name type="scientific">Trifolium pratense</name>
    <name type="common">Red clover</name>
    <dbReference type="NCBI Taxonomy" id="57577"/>
    <lineage>
        <taxon>Eukaryota</taxon>
        <taxon>Viridiplantae</taxon>
        <taxon>Streptophyta</taxon>
        <taxon>Embryophyta</taxon>
        <taxon>Tracheophyta</taxon>
        <taxon>Spermatophyta</taxon>
        <taxon>Magnoliopsida</taxon>
        <taxon>eudicotyledons</taxon>
        <taxon>Gunneridae</taxon>
        <taxon>Pentapetalae</taxon>
        <taxon>rosids</taxon>
        <taxon>fabids</taxon>
        <taxon>Fabales</taxon>
        <taxon>Fabaceae</taxon>
        <taxon>Papilionoideae</taxon>
        <taxon>50 kb inversion clade</taxon>
        <taxon>NPAAA clade</taxon>
        <taxon>Hologalegina</taxon>
        <taxon>IRL clade</taxon>
        <taxon>Trifolieae</taxon>
        <taxon>Trifolium</taxon>
    </lineage>
</organism>
<evidence type="ECO:0000313" key="2">
    <source>
        <dbReference type="Proteomes" id="UP001177021"/>
    </source>
</evidence>
<dbReference type="Proteomes" id="UP001177021">
    <property type="component" value="Unassembled WGS sequence"/>
</dbReference>